<dbReference type="EMBL" id="JACCBB010000001">
    <property type="protein sequence ID" value="NYD20518.1"/>
    <property type="molecule type" value="Genomic_DNA"/>
</dbReference>
<dbReference type="AlphaFoldDB" id="A0A7Y9DJC4"/>
<organism evidence="2 3">
    <name type="scientific">Kineococcus aurantiacus</name>
    <dbReference type="NCBI Taxonomy" id="37633"/>
    <lineage>
        <taxon>Bacteria</taxon>
        <taxon>Bacillati</taxon>
        <taxon>Actinomycetota</taxon>
        <taxon>Actinomycetes</taxon>
        <taxon>Kineosporiales</taxon>
        <taxon>Kineosporiaceae</taxon>
        <taxon>Kineococcus</taxon>
    </lineage>
</organism>
<evidence type="ECO:0000313" key="3">
    <source>
        <dbReference type="Proteomes" id="UP000521922"/>
    </source>
</evidence>
<evidence type="ECO:0008006" key="4">
    <source>
        <dbReference type="Google" id="ProtNLM"/>
    </source>
</evidence>
<gene>
    <name evidence="2" type="ORF">BJ968_000058</name>
</gene>
<evidence type="ECO:0000256" key="1">
    <source>
        <dbReference type="SAM" id="Phobius"/>
    </source>
</evidence>
<keyword evidence="1" id="KW-0812">Transmembrane</keyword>
<name>A0A7Y9DJC4_9ACTN</name>
<sequence>MGRAVLGLDRLLALLAGVVLLVAGAATAAWGGGWLVRVWSAAPRQLQLKTATDTFAATWWPWAAGVTGAVLVLLGLWWLLAHLPRRGVGTLVLPGSDKHGRLLLEPAGAATAAAEVLEEFPGVRSAGSRVLRDRGQLVVELKALVEPTADLTAVVAATDAVSADLHQVLDRDDARARVHLSVARRARRLPRVH</sequence>
<comment type="caution">
    <text evidence="2">The sequence shown here is derived from an EMBL/GenBank/DDBJ whole genome shotgun (WGS) entry which is preliminary data.</text>
</comment>
<dbReference type="Proteomes" id="UP000521922">
    <property type="component" value="Unassembled WGS sequence"/>
</dbReference>
<keyword evidence="3" id="KW-1185">Reference proteome</keyword>
<accession>A0A7Y9DJC4</accession>
<protein>
    <recommendedName>
        <fullName evidence="4">Alkaline shock response membrane anchor protein AmaP</fullName>
    </recommendedName>
</protein>
<keyword evidence="1" id="KW-0472">Membrane</keyword>
<keyword evidence="1" id="KW-1133">Transmembrane helix</keyword>
<evidence type="ECO:0000313" key="2">
    <source>
        <dbReference type="EMBL" id="NYD20518.1"/>
    </source>
</evidence>
<reference evidence="2 3" key="1">
    <citation type="submission" date="2020-07" db="EMBL/GenBank/DDBJ databases">
        <title>Sequencing the genomes of 1000 actinobacteria strains.</title>
        <authorList>
            <person name="Klenk H.-P."/>
        </authorList>
    </citation>
    <scope>NUCLEOTIDE SEQUENCE [LARGE SCALE GENOMIC DNA]</scope>
    <source>
        <strain evidence="2 3">DSM 7487</strain>
    </source>
</reference>
<proteinExistence type="predicted"/>
<dbReference type="RefSeq" id="WP_179748211.1">
    <property type="nucleotide sequence ID" value="NZ_BAAAGN010000002.1"/>
</dbReference>
<feature type="transmembrane region" description="Helical" evidence="1">
    <location>
        <begin position="59"/>
        <end position="80"/>
    </location>
</feature>